<dbReference type="EMBL" id="BARU01029820">
    <property type="protein sequence ID" value="GAH71381.1"/>
    <property type="molecule type" value="Genomic_DNA"/>
</dbReference>
<protein>
    <recommendedName>
        <fullName evidence="2">RnfC Barrel sandwich hybrid domain-containing protein</fullName>
    </recommendedName>
</protein>
<feature type="domain" description="RnfC Barrel sandwich hybrid" evidence="2">
    <location>
        <begin position="14"/>
        <end position="56"/>
    </location>
</feature>
<organism evidence="3">
    <name type="scientific">marine sediment metagenome</name>
    <dbReference type="NCBI Taxonomy" id="412755"/>
    <lineage>
        <taxon>unclassified sequences</taxon>
        <taxon>metagenomes</taxon>
        <taxon>ecological metagenomes</taxon>
    </lineage>
</organism>
<evidence type="ECO:0000256" key="1">
    <source>
        <dbReference type="SAM" id="MobiDB-lite"/>
    </source>
</evidence>
<accession>X1HMK8</accession>
<reference evidence="3" key="1">
    <citation type="journal article" date="2014" name="Front. Microbiol.">
        <title>High frequency of phylogenetically diverse reductive dehalogenase-homologous genes in deep subseafloor sedimentary metagenomes.</title>
        <authorList>
            <person name="Kawai M."/>
            <person name="Futagami T."/>
            <person name="Toyoda A."/>
            <person name="Takaki Y."/>
            <person name="Nishi S."/>
            <person name="Hori S."/>
            <person name="Arai W."/>
            <person name="Tsubouchi T."/>
            <person name="Morono Y."/>
            <person name="Uchiyama I."/>
            <person name="Ito T."/>
            <person name="Fujiyama A."/>
            <person name="Inagaki F."/>
            <person name="Takami H."/>
        </authorList>
    </citation>
    <scope>NUCLEOTIDE SEQUENCE</scope>
    <source>
        <strain evidence="3">Expedition CK06-06</strain>
    </source>
</reference>
<sequence>MSAVGTSGIAGKGSFARGVRPDGKKQLASEAAVEVLPTPESVLIALQQHIGAPCEASS</sequence>
<feature type="region of interest" description="Disordered" evidence="1">
    <location>
        <begin position="1"/>
        <end position="23"/>
    </location>
</feature>
<evidence type="ECO:0000259" key="2">
    <source>
        <dbReference type="Pfam" id="PF13375"/>
    </source>
</evidence>
<feature type="non-terminal residue" evidence="3">
    <location>
        <position position="58"/>
    </location>
</feature>
<name>X1HMK8_9ZZZZ</name>
<evidence type="ECO:0000313" key="3">
    <source>
        <dbReference type="EMBL" id="GAH71381.1"/>
    </source>
</evidence>
<gene>
    <name evidence="3" type="ORF">S03H2_47395</name>
</gene>
<proteinExistence type="predicted"/>
<comment type="caution">
    <text evidence="3">The sequence shown here is derived from an EMBL/GenBank/DDBJ whole genome shotgun (WGS) entry which is preliminary data.</text>
</comment>
<dbReference type="AlphaFoldDB" id="X1HMK8"/>
<dbReference type="InterPro" id="IPR026902">
    <property type="entry name" value="RnfC_N"/>
</dbReference>
<dbReference type="Pfam" id="PF13375">
    <property type="entry name" value="RnfC_N"/>
    <property type="match status" value="1"/>
</dbReference>